<keyword evidence="2" id="KW-1185">Reference proteome</keyword>
<dbReference type="Proteomes" id="UP001054837">
    <property type="component" value="Unassembled WGS sequence"/>
</dbReference>
<evidence type="ECO:0000313" key="1">
    <source>
        <dbReference type="EMBL" id="GIY32817.1"/>
    </source>
</evidence>
<evidence type="ECO:0000313" key="2">
    <source>
        <dbReference type="Proteomes" id="UP001054837"/>
    </source>
</evidence>
<organism evidence="1 2">
    <name type="scientific">Caerostris darwini</name>
    <dbReference type="NCBI Taxonomy" id="1538125"/>
    <lineage>
        <taxon>Eukaryota</taxon>
        <taxon>Metazoa</taxon>
        <taxon>Ecdysozoa</taxon>
        <taxon>Arthropoda</taxon>
        <taxon>Chelicerata</taxon>
        <taxon>Arachnida</taxon>
        <taxon>Araneae</taxon>
        <taxon>Araneomorphae</taxon>
        <taxon>Entelegynae</taxon>
        <taxon>Araneoidea</taxon>
        <taxon>Araneidae</taxon>
        <taxon>Caerostris</taxon>
    </lineage>
</organism>
<accession>A0AAV4SJQ4</accession>
<reference evidence="1 2" key="1">
    <citation type="submission" date="2021-06" db="EMBL/GenBank/DDBJ databases">
        <title>Caerostris darwini draft genome.</title>
        <authorList>
            <person name="Kono N."/>
            <person name="Arakawa K."/>
        </authorList>
    </citation>
    <scope>NUCLEOTIDE SEQUENCE [LARGE SCALE GENOMIC DNA]</scope>
</reference>
<sequence>MWDSFLEAQYADEVLTYASSRHGLIVRRRPSLTMNCASTLPLITDQEKSSLLFFAMFRKISEIPSSQCKVPRVPPILVFQPECVSRGLQ</sequence>
<proteinExistence type="predicted"/>
<dbReference type="EMBL" id="BPLQ01007868">
    <property type="protein sequence ID" value="GIY32817.1"/>
    <property type="molecule type" value="Genomic_DNA"/>
</dbReference>
<protein>
    <submittedName>
        <fullName evidence="1">Uncharacterized protein</fullName>
    </submittedName>
</protein>
<dbReference type="AlphaFoldDB" id="A0AAV4SJQ4"/>
<gene>
    <name evidence="1" type="ORF">CDAR_612361</name>
</gene>
<comment type="caution">
    <text evidence="1">The sequence shown here is derived from an EMBL/GenBank/DDBJ whole genome shotgun (WGS) entry which is preliminary data.</text>
</comment>
<name>A0AAV4SJQ4_9ARAC</name>